<feature type="transmembrane region" description="Helical" evidence="5">
    <location>
        <begin position="90"/>
        <end position="116"/>
    </location>
</feature>
<name>A0A3S0Z709_ELYCH</name>
<dbReference type="GO" id="GO:0004930">
    <property type="term" value="F:G protein-coupled receptor activity"/>
    <property type="evidence" value="ECO:0007669"/>
    <property type="project" value="InterPro"/>
</dbReference>
<dbReference type="EMBL" id="RQTK01001117">
    <property type="protein sequence ID" value="RUS72078.1"/>
    <property type="molecule type" value="Genomic_DNA"/>
</dbReference>
<evidence type="ECO:0000256" key="4">
    <source>
        <dbReference type="ARBA" id="ARBA00023136"/>
    </source>
</evidence>
<evidence type="ECO:0000259" key="6">
    <source>
        <dbReference type="PROSITE" id="PS50262"/>
    </source>
</evidence>
<feature type="transmembrane region" description="Helical" evidence="5">
    <location>
        <begin position="136"/>
        <end position="155"/>
    </location>
</feature>
<reference evidence="7 8" key="1">
    <citation type="submission" date="2019-01" db="EMBL/GenBank/DDBJ databases">
        <title>A draft genome assembly of the solar-powered sea slug Elysia chlorotica.</title>
        <authorList>
            <person name="Cai H."/>
            <person name="Li Q."/>
            <person name="Fang X."/>
            <person name="Li J."/>
            <person name="Curtis N.E."/>
            <person name="Altenburger A."/>
            <person name="Shibata T."/>
            <person name="Feng M."/>
            <person name="Maeda T."/>
            <person name="Schwartz J.A."/>
            <person name="Shigenobu S."/>
            <person name="Lundholm N."/>
            <person name="Nishiyama T."/>
            <person name="Yang H."/>
            <person name="Hasebe M."/>
            <person name="Li S."/>
            <person name="Pierce S.K."/>
            <person name="Wang J."/>
        </authorList>
    </citation>
    <scope>NUCLEOTIDE SEQUENCE [LARGE SCALE GENOMIC DNA]</scope>
    <source>
        <strain evidence="7">EC2010</strain>
        <tissue evidence="7">Whole organism of an adult</tissue>
    </source>
</reference>
<proteinExistence type="predicted"/>
<gene>
    <name evidence="7" type="ORF">EGW08_020160</name>
</gene>
<dbReference type="OrthoDB" id="6161158at2759"/>
<dbReference type="Proteomes" id="UP000271974">
    <property type="component" value="Unassembled WGS sequence"/>
</dbReference>
<keyword evidence="2 5" id="KW-0812">Transmembrane</keyword>
<dbReference type="InterPro" id="IPR052954">
    <property type="entry name" value="GPCR-Ligand_Int"/>
</dbReference>
<dbReference type="CDD" id="cd14978">
    <property type="entry name" value="7tmA_FMRFamide_R-like"/>
    <property type="match status" value="1"/>
</dbReference>
<protein>
    <recommendedName>
        <fullName evidence="6">G-protein coupled receptors family 1 profile domain-containing protein</fullName>
    </recommendedName>
</protein>
<dbReference type="PRINTS" id="PR00237">
    <property type="entry name" value="GPCRRHODOPSN"/>
</dbReference>
<evidence type="ECO:0000256" key="3">
    <source>
        <dbReference type="ARBA" id="ARBA00022989"/>
    </source>
</evidence>
<evidence type="ECO:0000313" key="8">
    <source>
        <dbReference type="Proteomes" id="UP000271974"/>
    </source>
</evidence>
<dbReference type="Pfam" id="PF10328">
    <property type="entry name" value="7TM_GPCR_Srx"/>
    <property type="match status" value="1"/>
</dbReference>
<feature type="transmembrane region" description="Helical" evidence="5">
    <location>
        <begin position="336"/>
        <end position="361"/>
    </location>
</feature>
<dbReference type="PANTHER" id="PTHR46641">
    <property type="entry name" value="FMRFAMIDE RECEPTOR-RELATED"/>
    <property type="match status" value="1"/>
</dbReference>
<dbReference type="InterPro" id="IPR017452">
    <property type="entry name" value="GPCR_Rhodpsn_7TM"/>
</dbReference>
<evidence type="ECO:0000256" key="5">
    <source>
        <dbReference type="SAM" id="Phobius"/>
    </source>
</evidence>
<dbReference type="Gene3D" id="1.20.1070.10">
    <property type="entry name" value="Rhodopsin 7-helix transmembrane proteins"/>
    <property type="match status" value="1"/>
</dbReference>
<feature type="domain" description="G-protein coupled receptors family 1 profile" evidence="6">
    <location>
        <begin position="107"/>
        <end position="359"/>
    </location>
</feature>
<evidence type="ECO:0000256" key="1">
    <source>
        <dbReference type="ARBA" id="ARBA00004370"/>
    </source>
</evidence>
<comment type="subcellular location">
    <subcellularLocation>
        <location evidence="1">Membrane</location>
    </subcellularLocation>
</comment>
<accession>A0A3S0Z709</accession>
<evidence type="ECO:0000313" key="7">
    <source>
        <dbReference type="EMBL" id="RUS72078.1"/>
    </source>
</evidence>
<dbReference type="InterPro" id="IPR000276">
    <property type="entry name" value="GPCR_Rhodpsn"/>
</dbReference>
<comment type="caution">
    <text evidence="7">The sequence shown here is derived from an EMBL/GenBank/DDBJ whole genome shotgun (WGS) entry which is preliminary data.</text>
</comment>
<dbReference type="AlphaFoldDB" id="A0A3S0Z709"/>
<keyword evidence="3 5" id="KW-1133">Transmembrane helix</keyword>
<dbReference type="GO" id="GO:0016020">
    <property type="term" value="C:membrane"/>
    <property type="evidence" value="ECO:0007669"/>
    <property type="project" value="UniProtKB-SubCell"/>
</dbReference>
<dbReference type="PANTHER" id="PTHR46641:SF2">
    <property type="entry name" value="FMRFAMIDE RECEPTOR"/>
    <property type="match status" value="1"/>
</dbReference>
<feature type="transmembrane region" description="Helical" evidence="5">
    <location>
        <begin position="296"/>
        <end position="316"/>
    </location>
</feature>
<dbReference type="InterPro" id="IPR019430">
    <property type="entry name" value="7TM_GPCR_serpentine_rcpt_Srx"/>
</dbReference>
<dbReference type="PROSITE" id="PS50262">
    <property type="entry name" value="G_PROTEIN_RECEP_F1_2"/>
    <property type="match status" value="1"/>
</dbReference>
<sequence length="428" mass="47167">MDENFTRNILSSVLSTLGECLHSACLSTQPTGESVSIAMAETTSQPSLFPASLSTNLAGLQHLRTMVSETPEERAPKGIMSDWHKKIVDIYLIIVFGTILCSFGIVANIANLVVYTRQKNKDTVSLSLTYLSVSDTGVLLGSLFSCLCYATFRFDPYTPVDAMSLQYVIGAQVRHMFINISLLTTVFVSVERCLCVVMPLKVKFLVGTRRTHAANVSFYLFIFATYIPDFISKTLEWRHDPKTNATRLMMSLAKNRKTKAEVATFGFSASVTKLGSGINNGSTSSWRKMNQRDKRVVRMVTIISTIFIICNTPMVVGMSCRRAFPEFKINGVYHNVHLTVFAVVYLASSLSASVNTFVYYFGSSKFKQTFHLIFCRGDGEFGGKNERKGRGEDGVCGGFGEGKMGNSMSGLDSNLSLACTPISSRLSE</sequence>
<keyword evidence="4 5" id="KW-0472">Membrane</keyword>
<evidence type="ECO:0000256" key="2">
    <source>
        <dbReference type="ARBA" id="ARBA00022692"/>
    </source>
</evidence>
<dbReference type="SUPFAM" id="SSF81321">
    <property type="entry name" value="Family A G protein-coupled receptor-like"/>
    <property type="match status" value="1"/>
</dbReference>
<organism evidence="7 8">
    <name type="scientific">Elysia chlorotica</name>
    <name type="common">Eastern emerald elysia</name>
    <name type="synonym">Sea slug</name>
    <dbReference type="NCBI Taxonomy" id="188477"/>
    <lineage>
        <taxon>Eukaryota</taxon>
        <taxon>Metazoa</taxon>
        <taxon>Spiralia</taxon>
        <taxon>Lophotrochozoa</taxon>
        <taxon>Mollusca</taxon>
        <taxon>Gastropoda</taxon>
        <taxon>Heterobranchia</taxon>
        <taxon>Euthyneura</taxon>
        <taxon>Panpulmonata</taxon>
        <taxon>Sacoglossa</taxon>
        <taxon>Placobranchoidea</taxon>
        <taxon>Plakobranchidae</taxon>
        <taxon>Elysia</taxon>
    </lineage>
</organism>
<keyword evidence="8" id="KW-1185">Reference proteome</keyword>